<dbReference type="RefSeq" id="WP_364823333.1">
    <property type="nucleotide sequence ID" value="NZ_JBFAYM010000010.1"/>
</dbReference>
<name>A0ABW7XBY3_9NOCA</name>
<dbReference type="EMBL" id="JBIRYO010000042">
    <property type="protein sequence ID" value="MFI2478527.1"/>
    <property type="molecule type" value="Genomic_DNA"/>
</dbReference>
<reference evidence="2 3" key="1">
    <citation type="submission" date="2024-10" db="EMBL/GenBank/DDBJ databases">
        <title>The Natural Products Discovery Center: Release of the First 8490 Sequenced Strains for Exploring Actinobacteria Biosynthetic Diversity.</title>
        <authorList>
            <person name="Kalkreuter E."/>
            <person name="Kautsar S.A."/>
            <person name="Yang D."/>
            <person name="Bader C.D."/>
            <person name="Teijaro C.N."/>
            <person name="Fluegel L."/>
            <person name="Davis C.M."/>
            <person name="Simpson J.R."/>
            <person name="Lauterbach L."/>
            <person name="Steele A.D."/>
            <person name="Gui C."/>
            <person name="Meng S."/>
            <person name="Li G."/>
            <person name="Viehrig K."/>
            <person name="Ye F."/>
            <person name="Su P."/>
            <person name="Kiefer A.F."/>
            <person name="Nichols A."/>
            <person name="Cepeda A.J."/>
            <person name="Yan W."/>
            <person name="Fan B."/>
            <person name="Jiang Y."/>
            <person name="Adhikari A."/>
            <person name="Zheng C.-J."/>
            <person name="Schuster L."/>
            <person name="Cowan T.M."/>
            <person name="Smanski M.J."/>
            <person name="Chevrette M.G."/>
            <person name="De Carvalho L.P.S."/>
            <person name="Shen B."/>
        </authorList>
    </citation>
    <scope>NUCLEOTIDE SEQUENCE [LARGE SCALE GENOMIC DNA]</scope>
    <source>
        <strain evidence="2 3">NPDC019275</strain>
    </source>
</reference>
<sequence length="275" mass="30412">MNRWDTGGQAPYSRFARDLQPLERLQLSRAVFGSVVAVAERLSGSSTSGWGSYLLGDLGAVEARELHLSLLRVCGMLVDEVEAWMASAAACAVDHTADLGHLASVTGVEHADVHRNWNQRRDRDQACALVISQPWPNPDPQGAPTDSHYEQDRGWWRIGLAARRSARYAVVVVDHVIRRVYELDPDGWDSDTTGIRWRFRATGAAALSEARVDAAVEQGLLPARLGDSLPAQLDTGCVPWHFLSAATRGLDSTVWKPDPDRSELDARRDRPRSER</sequence>
<dbReference type="Proteomes" id="UP001611415">
    <property type="component" value="Unassembled WGS sequence"/>
</dbReference>
<evidence type="ECO:0000313" key="3">
    <source>
        <dbReference type="Proteomes" id="UP001611415"/>
    </source>
</evidence>
<keyword evidence="3" id="KW-1185">Reference proteome</keyword>
<proteinExistence type="predicted"/>
<feature type="compositionally biased region" description="Basic and acidic residues" evidence="1">
    <location>
        <begin position="257"/>
        <end position="275"/>
    </location>
</feature>
<evidence type="ECO:0000313" key="2">
    <source>
        <dbReference type="EMBL" id="MFI2478527.1"/>
    </source>
</evidence>
<accession>A0ABW7XBY3</accession>
<gene>
    <name evidence="2" type="ORF">ACH49W_34675</name>
</gene>
<comment type="caution">
    <text evidence="2">The sequence shown here is derived from an EMBL/GenBank/DDBJ whole genome shotgun (WGS) entry which is preliminary data.</text>
</comment>
<evidence type="ECO:0008006" key="4">
    <source>
        <dbReference type="Google" id="ProtNLM"/>
    </source>
</evidence>
<evidence type="ECO:0000256" key="1">
    <source>
        <dbReference type="SAM" id="MobiDB-lite"/>
    </source>
</evidence>
<feature type="region of interest" description="Disordered" evidence="1">
    <location>
        <begin position="254"/>
        <end position="275"/>
    </location>
</feature>
<protein>
    <recommendedName>
        <fullName evidence="4">Transposase</fullName>
    </recommendedName>
</protein>
<organism evidence="2 3">
    <name type="scientific">Nocardia xishanensis</name>
    <dbReference type="NCBI Taxonomy" id="238964"/>
    <lineage>
        <taxon>Bacteria</taxon>
        <taxon>Bacillati</taxon>
        <taxon>Actinomycetota</taxon>
        <taxon>Actinomycetes</taxon>
        <taxon>Mycobacteriales</taxon>
        <taxon>Nocardiaceae</taxon>
        <taxon>Nocardia</taxon>
    </lineage>
</organism>